<dbReference type="Proteomes" id="UP000001203">
    <property type="component" value="Chromosome circular"/>
</dbReference>
<dbReference type="SUPFAM" id="SSF52540">
    <property type="entry name" value="P-loop containing nucleoside triphosphate hydrolases"/>
    <property type="match status" value="1"/>
</dbReference>
<dbReference type="PANTHER" id="PTHR13696">
    <property type="entry name" value="P-LOOP CONTAINING NUCLEOSIDE TRIPHOSPHATE HYDROLASE"/>
    <property type="match status" value="1"/>
</dbReference>
<dbReference type="eggNOG" id="COG1192">
    <property type="taxonomic scope" value="Bacteria"/>
</dbReference>
<gene>
    <name evidence="2" type="ordered locus">cce_1550</name>
</gene>
<dbReference type="EMBL" id="CP000806">
    <property type="protein sequence ID" value="ACB50900.1"/>
    <property type="molecule type" value="Genomic_DNA"/>
</dbReference>
<dbReference type="STRING" id="43989.cce_1550"/>
<dbReference type="PANTHER" id="PTHR13696:SF99">
    <property type="entry name" value="COBYRINIC ACID AC-DIAMIDE SYNTHASE"/>
    <property type="match status" value="1"/>
</dbReference>
<keyword evidence="3" id="KW-1185">Reference proteome</keyword>
<dbReference type="AlphaFoldDB" id="B1WXR3"/>
<accession>B1WXR3</accession>
<evidence type="ECO:0000313" key="3">
    <source>
        <dbReference type="Proteomes" id="UP000001203"/>
    </source>
</evidence>
<sequence length="448" mass="51104">MQFHPKSCRNEREVESKLIVQYLLPKLGYSSDNWHQEVIYGNIRLDFLTVASKKMKNFSSCVVIEAKHPQENLDHHVRRLGHYLIQTQSFYGVLTNGKEFRIYQRQKDKLKFIFYCQGENLANNISKINALIGKESLSQKFSTSSSLSIPKVSQTSIKESKKLPMKVIAVYHNKGGVGKTTTVVNLAAAFSKKGKRVLVIDLDSQANTTFATGLVKFEDEEFDNIKDCNILHILQSEDFYSIEEVAIKSQFSDPEIHVIPSHIDLMEYEKQLIPIAQSRFILNEKLEKVKDKYDIVLIDTPPSLNLYASIALITADYLIIPSDLKPFANQGLTNVKNFIKQNDGSKRFIKKDSIEVLGILACKISTNARFVQSTLRKRLEVIPQRYQIPMMETVIYDRDDLAKCSEKMQIVGDIEIPEPISVLDFKPNSKSAQEFEILADEILEKIGE</sequence>
<evidence type="ECO:0000313" key="2">
    <source>
        <dbReference type="EMBL" id="ACB50900.1"/>
    </source>
</evidence>
<dbReference type="Gene3D" id="3.40.50.300">
    <property type="entry name" value="P-loop containing nucleotide triphosphate hydrolases"/>
    <property type="match status" value="1"/>
</dbReference>
<reference evidence="2 3" key="1">
    <citation type="journal article" date="2008" name="Proc. Natl. Acad. Sci. U.S.A.">
        <title>The genome of Cyanothece 51142, a unicellular diazotrophic cyanobacterium important in the marine nitrogen cycle.</title>
        <authorList>
            <person name="Welsh E.A."/>
            <person name="Liberton M."/>
            <person name="Stoeckel J."/>
            <person name="Loh T."/>
            <person name="Elvitigala T."/>
            <person name="Wang C."/>
            <person name="Wollam A."/>
            <person name="Fulton R.S."/>
            <person name="Clifton S.W."/>
            <person name="Jacobs J.M."/>
            <person name="Aurora R."/>
            <person name="Ghosh B.K."/>
            <person name="Sherman L.A."/>
            <person name="Smith R.D."/>
            <person name="Wilson R.K."/>
            <person name="Pakrasi H.B."/>
        </authorList>
    </citation>
    <scope>NUCLEOTIDE SEQUENCE [LARGE SCALE GENOMIC DNA]</scope>
    <source>
        <strain evidence="3">ATCC 51142 / BH68</strain>
    </source>
</reference>
<dbReference type="OrthoDB" id="9815116at2"/>
<dbReference type="HOGENOM" id="CLU_579723_0_0_3"/>
<dbReference type="CDD" id="cd02042">
    <property type="entry name" value="ParAB_family"/>
    <property type="match status" value="1"/>
</dbReference>
<proteinExistence type="predicted"/>
<feature type="domain" description="AAA" evidence="1">
    <location>
        <begin position="165"/>
        <end position="341"/>
    </location>
</feature>
<dbReference type="Pfam" id="PF13614">
    <property type="entry name" value="AAA_31"/>
    <property type="match status" value="1"/>
</dbReference>
<dbReference type="InterPro" id="IPR025669">
    <property type="entry name" value="AAA_dom"/>
</dbReference>
<dbReference type="InterPro" id="IPR050678">
    <property type="entry name" value="DNA_Partitioning_ATPase"/>
</dbReference>
<organism evidence="2 3">
    <name type="scientific">Crocosphaera subtropica (strain ATCC 51142 / BH68)</name>
    <name type="common">Cyanothece sp. (strain ATCC 51142)</name>
    <dbReference type="NCBI Taxonomy" id="43989"/>
    <lineage>
        <taxon>Bacteria</taxon>
        <taxon>Bacillati</taxon>
        <taxon>Cyanobacteriota</taxon>
        <taxon>Cyanophyceae</taxon>
        <taxon>Oscillatoriophycideae</taxon>
        <taxon>Chroococcales</taxon>
        <taxon>Aphanothecaceae</taxon>
        <taxon>Crocosphaera</taxon>
        <taxon>Crocosphaera subtropica</taxon>
    </lineage>
</organism>
<evidence type="ECO:0000259" key="1">
    <source>
        <dbReference type="Pfam" id="PF13614"/>
    </source>
</evidence>
<protein>
    <recommendedName>
        <fullName evidence="1">AAA domain-containing protein</fullName>
    </recommendedName>
</protein>
<dbReference type="KEGG" id="cyt:cce_1550"/>
<dbReference type="InterPro" id="IPR027417">
    <property type="entry name" value="P-loop_NTPase"/>
</dbReference>
<name>B1WXR3_CROS5</name>
<dbReference type="RefSeq" id="WP_009544355.1">
    <property type="nucleotide sequence ID" value="NC_010546.1"/>
</dbReference>